<dbReference type="RefSeq" id="WP_307244261.1">
    <property type="nucleotide sequence ID" value="NZ_JAUSQZ010000001.1"/>
</dbReference>
<dbReference type="Proteomes" id="UP001235712">
    <property type="component" value="Unassembled WGS sequence"/>
</dbReference>
<gene>
    <name evidence="1" type="ORF">J2S57_003526</name>
</gene>
<sequence>MKSEDELGEFRRAQDELDQVRQLADDIRMRGNSAVHKATPKNKMFTVTVGGRGEVQDITFRASAYRSLAPAELGKLLVETIEEARSQAIAAGMASIAELTPNAALPLDLMNPASTMDDLMDSLLDAAGRSMPNVAPDDIPRRRELP</sequence>
<dbReference type="GO" id="GO:0003677">
    <property type="term" value="F:DNA binding"/>
    <property type="evidence" value="ECO:0007669"/>
    <property type="project" value="UniProtKB-KW"/>
</dbReference>
<dbReference type="InterPro" id="IPR036894">
    <property type="entry name" value="YbaB-like_sf"/>
</dbReference>
<evidence type="ECO:0000313" key="1">
    <source>
        <dbReference type="EMBL" id="MDP9827777.1"/>
    </source>
</evidence>
<dbReference type="Gene3D" id="3.30.1310.10">
    <property type="entry name" value="Nucleoid-associated protein YbaB-like domain"/>
    <property type="match status" value="1"/>
</dbReference>
<organism evidence="1 2">
    <name type="scientific">Kineosporia succinea</name>
    <dbReference type="NCBI Taxonomy" id="84632"/>
    <lineage>
        <taxon>Bacteria</taxon>
        <taxon>Bacillati</taxon>
        <taxon>Actinomycetota</taxon>
        <taxon>Actinomycetes</taxon>
        <taxon>Kineosporiales</taxon>
        <taxon>Kineosporiaceae</taxon>
        <taxon>Kineosporia</taxon>
    </lineage>
</organism>
<dbReference type="InterPro" id="IPR004401">
    <property type="entry name" value="YbaB/EbfC"/>
</dbReference>
<evidence type="ECO:0000313" key="2">
    <source>
        <dbReference type="Proteomes" id="UP001235712"/>
    </source>
</evidence>
<proteinExistence type="predicted"/>
<keyword evidence="2" id="KW-1185">Reference proteome</keyword>
<name>A0ABT9P5M9_9ACTN</name>
<reference evidence="1 2" key="1">
    <citation type="submission" date="2023-07" db="EMBL/GenBank/DDBJ databases">
        <title>Sequencing the genomes of 1000 actinobacteria strains.</title>
        <authorList>
            <person name="Klenk H.-P."/>
        </authorList>
    </citation>
    <scope>NUCLEOTIDE SEQUENCE [LARGE SCALE GENOMIC DNA]</scope>
    <source>
        <strain evidence="1 2">DSM 44388</strain>
    </source>
</reference>
<keyword evidence="1" id="KW-0238">DNA-binding</keyword>
<dbReference type="Pfam" id="PF02575">
    <property type="entry name" value="YbaB_DNA_bd"/>
    <property type="match status" value="1"/>
</dbReference>
<accession>A0ABT9P5M9</accession>
<comment type="caution">
    <text evidence="1">The sequence shown here is derived from an EMBL/GenBank/DDBJ whole genome shotgun (WGS) entry which is preliminary data.</text>
</comment>
<protein>
    <submittedName>
        <fullName evidence="1">DNA-binding protein YbaB</fullName>
    </submittedName>
</protein>
<dbReference type="EMBL" id="JAUSQZ010000001">
    <property type="protein sequence ID" value="MDP9827777.1"/>
    <property type="molecule type" value="Genomic_DNA"/>
</dbReference>